<evidence type="ECO:0000256" key="2">
    <source>
        <dbReference type="SAM" id="SignalP"/>
    </source>
</evidence>
<feature type="compositionally biased region" description="Low complexity" evidence="1">
    <location>
        <begin position="56"/>
        <end position="72"/>
    </location>
</feature>
<dbReference type="AlphaFoldDB" id="A0AAU7DM17"/>
<proteinExistence type="predicted"/>
<dbReference type="RefSeq" id="WP_348263551.1">
    <property type="nucleotide sequence ID" value="NZ_CP121196.1"/>
</dbReference>
<name>A0AAU7DM17_9BACT</name>
<protein>
    <submittedName>
        <fullName evidence="3">Uncharacterized protein</fullName>
    </submittedName>
</protein>
<accession>A0AAU7DM17</accession>
<evidence type="ECO:0000256" key="1">
    <source>
        <dbReference type="SAM" id="MobiDB-lite"/>
    </source>
</evidence>
<feature type="region of interest" description="Disordered" evidence="1">
    <location>
        <begin position="24"/>
        <end position="97"/>
    </location>
</feature>
<feature type="compositionally biased region" description="Low complexity" evidence="1">
    <location>
        <begin position="38"/>
        <end position="47"/>
    </location>
</feature>
<gene>
    <name evidence="3" type="ORF">P8935_03105</name>
</gene>
<evidence type="ECO:0000313" key="3">
    <source>
        <dbReference type="EMBL" id="XBH18327.1"/>
    </source>
</evidence>
<keyword evidence="2" id="KW-0732">Signal</keyword>
<reference evidence="3" key="1">
    <citation type="submission" date="2023-03" db="EMBL/GenBank/DDBJ databases">
        <title>Edaphobacter sp.</title>
        <authorList>
            <person name="Huber K.J."/>
            <person name="Papendorf J."/>
            <person name="Pilke C."/>
            <person name="Bunk B."/>
            <person name="Sproeer C."/>
            <person name="Pester M."/>
        </authorList>
    </citation>
    <scope>NUCLEOTIDE SEQUENCE</scope>
    <source>
        <strain evidence="3">DSM 110680</strain>
    </source>
</reference>
<dbReference type="EMBL" id="CP121196">
    <property type="protein sequence ID" value="XBH18327.1"/>
    <property type="molecule type" value="Genomic_DNA"/>
</dbReference>
<feature type="chain" id="PRO_5043795273" evidence="2">
    <location>
        <begin position="21"/>
        <end position="193"/>
    </location>
</feature>
<feature type="signal peptide" evidence="2">
    <location>
        <begin position="1"/>
        <end position="20"/>
    </location>
</feature>
<organism evidence="3">
    <name type="scientific">Telmatobacter sp. DSM 110680</name>
    <dbReference type="NCBI Taxonomy" id="3036704"/>
    <lineage>
        <taxon>Bacteria</taxon>
        <taxon>Pseudomonadati</taxon>
        <taxon>Acidobacteriota</taxon>
        <taxon>Terriglobia</taxon>
        <taxon>Terriglobales</taxon>
        <taxon>Acidobacteriaceae</taxon>
        <taxon>Telmatobacter</taxon>
    </lineage>
</organism>
<sequence>MRAANLILTVLLAVSLPAIAQQFPEAHGRPAPPPSRGPAPSRAPKAAPVHKTNDARQQQPVQREQPPQQQQRNFSDKPGHPNAPHVDQGNRWVGHDTGRNDANYHVDRPFEHGRFTGGFGPSHRWHLGGGGPSRFSFNGWYWSVAPADFGFCDGWDWDSDDIVIYEDPDHDGWYLAYNVRLGTYVHVMYLGPQ</sequence>